<dbReference type="GO" id="GO:0009236">
    <property type="term" value="P:cobalamin biosynthetic process"/>
    <property type="evidence" value="ECO:0007669"/>
    <property type="project" value="InterPro"/>
</dbReference>
<name>A0AAE3AVA4_9FIRM</name>
<dbReference type="InterPro" id="IPR038029">
    <property type="entry name" value="GbiG_N_sf"/>
</dbReference>
<dbReference type="InterPro" id="IPR052553">
    <property type="entry name" value="CbiG_hydrolase"/>
</dbReference>
<evidence type="ECO:0000313" key="4">
    <source>
        <dbReference type="Proteomes" id="UP001199355"/>
    </source>
</evidence>
<sequence>MSNYMICFSKNGAALGRKILTAAPQENSGSAAPAEACASVSSASSAGWELTECFGTVHESLADWTRRTFQPGNNLLFIGAAGIAVRAIAPYVREKQSDPAVVVMDEKANWCIPILSGHLGGANLLANKLAKMTGAQAAITTATDVRGVWAVDSWAKQERLTVANPSGIKEISAGLLQGQTKKLFSEFPISGKLPEGLVFSDAASCDIYIGIHRLTDRKQEPLYLIPAALIAGIGCRKGAQREQLDALFEEVLEQNNVWQQAVQKICSIDLKKEEPGLLLFCEEHGILLETYDAETLRNLGGEFTASAFVSQVTGVDNVCERSAMAGSQNGKILISKMAKNGVTAAFVLDEVKISF</sequence>
<gene>
    <name evidence="3" type="ORF">LKD45_07205</name>
</gene>
<evidence type="ECO:0000259" key="2">
    <source>
        <dbReference type="Pfam" id="PF11760"/>
    </source>
</evidence>
<feature type="domain" description="Cobalamin synthesis G N-terminal" evidence="2">
    <location>
        <begin position="64"/>
        <end position="144"/>
    </location>
</feature>
<dbReference type="InterPro" id="IPR021744">
    <property type="entry name" value="CbiG_N"/>
</dbReference>
<dbReference type="Gene3D" id="3.40.50.11220">
    <property type="match status" value="1"/>
</dbReference>
<evidence type="ECO:0000313" key="3">
    <source>
        <dbReference type="EMBL" id="MCC2167486.1"/>
    </source>
</evidence>
<reference evidence="3 4" key="1">
    <citation type="submission" date="2021-10" db="EMBL/GenBank/DDBJ databases">
        <title>Anaerobic single-cell dispensing facilitates the cultivation of human gut bacteria.</title>
        <authorList>
            <person name="Afrizal A."/>
        </authorList>
    </citation>
    <scope>NUCLEOTIDE SEQUENCE [LARGE SCALE GENOMIC DNA]</scope>
    <source>
        <strain evidence="3 4">CLA-AA-H244</strain>
    </source>
</reference>
<evidence type="ECO:0000259" key="1">
    <source>
        <dbReference type="Pfam" id="PF01890"/>
    </source>
</evidence>
<accession>A0AAE3AVA4</accession>
<dbReference type="PANTHER" id="PTHR37477">
    <property type="entry name" value="COBALT-PRECORRIN-5A HYDROLASE"/>
    <property type="match status" value="1"/>
</dbReference>
<feature type="domain" description="CobE/GbiG C-terminal" evidence="1">
    <location>
        <begin position="229"/>
        <end position="346"/>
    </location>
</feature>
<dbReference type="Pfam" id="PF01890">
    <property type="entry name" value="CbiG_C"/>
    <property type="match status" value="1"/>
</dbReference>
<proteinExistence type="predicted"/>
<dbReference type="PANTHER" id="PTHR37477:SF1">
    <property type="entry name" value="COBALT-PRECORRIN-5A HYDROLASE"/>
    <property type="match status" value="1"/>
</dbReference>
<protein>
    <submittedName>
        <fullName evidence="3">Cobalamin biosynthesis protein</fullName>
    </submittedName>
</protein>
<dbReference type="AlphaFoldDB" id="A0AAE3AVA4"/>
<dbReference type="RefSeq" id="WP_308728136.1">
    <property type="nucleotide sequence ID" value="NZ_JAJEQF010000014.1"/>
</dbReference>
<organism evidence="3 4">
    <name type="scientific">Gallintestinimicrobium propionicum</name>
    <dbReference type="NCBI Taxonomy" id="2981770"/>
    <lineage>
        <taxon>Bacteria</taxon>
        <taxon>Bacillati</taxon>
        <taxon>Bacillota</taxon>
        <taxon>Clostridia</taxon>
        <taxon>Lachnospirales</taxon>
        <taxon>Lachnospiraceae</taxon>
        <taxon>Gallintestinimicrobium</taxon>
    </lineage>
</organism>
<dbReference type="Pfam" id="PF11760">
    <property type="entry name" value="CbiG_N"/>
    <property type="match status" value="1"/>
</dbReference>
<dbReference type="Gene3D" id="3.30.420.180">
    <property type="entry name" value="CobE/GbiG C-terminal domain"/>
    <property type="match status" value="1"/>
</dbReference>
<comment type="caution">
    <text evidence="3">The sequence shown here is derived from an EMBL/GenBank/DDBJ whole genome shotgun (WGS) entry which is preliminary data.</text>
</comment>
<dbReference type="EMBL" id="JAJEQF010000014">
    <property type="protein sequence ID" value="MCC2167486.1"/>
    <property type="molecule type" value="Genomic_DNA"/>
</dbReference>
<dbReference type="InterPro" id="IPR002750">
    <property type="entry name" value="CobE/GbiG_C"/>
</dbReference>
<keyword evidence="4" id="KW-1185">Reference proteome</keyword>
<dbReference type="InterPro" id="IPR036518">
    <property type="entry name" value="CobE/GbiG_C_sf"/>
</dbReference>
<dbReference type="SUPFAM" id="SSF159672">
    <property type="entry name" value="CbiG N-terminal domain-like"/>
    <property type="match status" value="1"/>
</dbReference>
<dbReference type="SUPFAM" id="SSF159664">
    <property type="entry name" value="CobE/GbiG C-terminal domain-like"/>
    <property type="match status" value="1"/>
</dbReference>
<dbReference type="Proteomes" id="UP001199355">
    <property type="component" value="Unassembled WGS sequence"/>
</dbReference>